<organism evidence="1 2">
    <name type="scientific">Paenibacillus durus ATCC 35681</name>
    <dbReference type="NCBI Taxonomy" id="1333534"/>
    <lineage>
        <taxon>Bacteria</taxon>
        <taxon>Bacillati</taxon>
        <taxon>Bacillota</taxon>
        <taxon>Bacilli</taxon>
        <taxon>Bacillales</taxon>
        <taxon>Paenibacillaceae</taxon>
        <taxon>Paenibacillus</taxon>
    </lineage>
</organism>
<proteinExistence type="predicted"/>
<dbReference type="PATRIC" id="fig|1333534.5.peg.1587"/>
<dbReference type="OrthoDB" id="9763643at2"/>
<reference evidence="1 2" key="1">
    <citation type="submission" date="2015-03" db="EMBL/GenBank/DDBJ databases">
        <authorList>
            <person name="Abdul Halim M."/>
        </authorList>
    </citation>
    <scope>NUCLEOTIDE SEQUENCE [LARGE SCALE GENOMIC DNA]</scope>
    <source>
        <strain evidence="1 2">ATCC 35681</strain>
    </source>
</reference>
<dbReference type="AlphaFoldDB" id="A0A0F7FGA2"/>
<sequence>MGATTQRQTVYIYNQGRLETEIRPDNSMLQYTYDKSGNLLKRSRGYSSEPYLFSTTAQSYDVYLKSVPESTQKVEFPTWTAQADQDDLEWIPGEKVGNGVWKATVMYSRHGGQKGTYITHIYADGKYVGGTSAQVQDSQRIIAPQEASLADGYYEVSVEGVARTVQEVRFPSWTANNDQDDLENPWIIGEKIDDTTWRIRVPFSKHNFETGNYFTHIYSFDKYGNIGGVGGTVVNVKGGAGGSTETDLSGVSYDVFMYGVDPQAQHVYFPTWTANQDQDDIEWIEGVKVANGVWKGTVVYAKHQSETGNYITHIYTDGKMIGYWSFNVTNTVTVEAPKTVMLGSLFYDVTISGVPSNVTDVKFPTWTDSNGQDDIQWTSGERISPTSWRVRIPFYIHNNETGTYITHIYAYDAYGNHRAVGGMTVNVGN</sequence>
<dbReference type="EMBL" id="CP011114">
    <property type="protein sequence ID" value="AKG37644.1"/>
    <property type="molecule type" value="Genomic_DNA"/>
</dbReference>
<dbReference type="Proteomes" id="UP000034189">
    <property type="component" value="Chromosome"/>
</dbReference>
<dbReference type="Pfam" id="PF08481">
    <property type="entry name" value="GBS_Bsp-like"/>
    <property type="match status" value="4"/>
</dbReference>
<name>A0A0F7FGA2_PAEDU</name>
<protein>
    <submittedName>
        <fullName evidence="1">Uncharacterized protein</fullName>
    </submittedName>
</protein>
<accession>A0A0F7FGA2</accession>
<evidence type="ECO:0000313" key="2">
    <source>
        <dbReference type="Proteomes" id="UP000034189"/>
    </source>
</evidence>
<evidence type="ECO:0000313" key="1">
    <source>
        <dbReference type="EMBL" id="AKG37644.1"/>
    </source>
</evidence>
<dbReference type="InterPro" id="IPR013688">
    <property type="entry name" value="GBS_Bsp-like"/>
</dbReference>
<dbReference type="Gene3D" id="2.60.40.3760">
    <property type="match status" value="4"/>
</dbReference>
<dbReference type="HOGENOM" id="CLU_639108_0_0_9"/>
<reference evidence="1 2" key="2">
    <citation type="journal article" date="2016" name="Genome Announc.">
        <title>Genome Sequence of a Gram-Positive Diazotroph, Paenibacillus durus Type Strain ATCC 35681.</title>
        <authorList>
            <person name="Halim M.A."/>
            <person name="Rahman A.Y."/>
            <person name="Sim K.S."/>
            <person name="Yam H.C."/>
            <person name="Rahim A.A."/>
            <person name="Ghazali A.H."/>
            <person name="Najimudin N."/>
        </authorList>
    </citation>
    <scope>NUCLEOTIDE SEQUENCE [LARGE SCALE GENOMIC DNA]</scope>
    <source>
        <strain evidence="1 2">ATCC 35681</strain>
    </source>
</reference>
<gene>
    <name evidence="1" type="ORF">VK70_07235</name>
</gene>